<dbReference type="EMBL" id="VJMJ01000147">
    <property type="protein sequence ID" value="KAF0731127.1"/>
    <property type="molecule type" value="Genomic_DNA"/>
</dbReference>
<proteinExistence type="predicted"/>
<dbReference type="PANTHER" id="PTHR31827">
    <property type="entry name" value="EMB|CAB89363.1"/>
    <property type="match status" value="1"/>
</dbReference>
<evidence type="ECO:0000313" key="2">
    <source>
        <dbReference type="Proteomes" id="UP000481153"/>
    </source>
</evidence>
<dbReference type="Proteomes" id="UP000481153">
    <property type="component" value="Unassembled WGS sequence"/>
</dbReference>
<sequence length="311" mass="33952">MTKPANAALSITPGDVRMLKELLHSPVSSSDSECLTHFPQDEACVDETVTPSAGHQSVAQGMSLASASRSNLPQHHIGFIVHNPTMTSDDNAYHPTEHCDQSAPICSYPPPSHSSTMEFTNQAALPSTNCEQNSIPVVPKLVNFRQSAMDGQSYSPFTYPPSHTFNSMQIDPPQAYYDHEQSQQPNWTPSCPPSFSRSDATCPTMPQVTMLPVVLDRKVDKKPPRTCKFAQCTKSIQRNGLCHKHGGVRQCTKEGCTRKDRGEGYCVAHGGGKRCAINGCEKVVRRGIFCMHHTPEPSSYQSPPSGTLQVA</sequence>
<accession>A0A6G0WUD5</accession>
<name>A0A6G0WUD5_9STRA</name>
<protein>
    <submittedName>
        <fullName evidence="1">Uncharacterized protein</fullName>
    </submittedName>
</protein>
<organism evidence="1 2">
    <name type="scientific">Aphanomyces euteiches</name>
    <dbReference type="NCBI Taxonomy" id="100861"/>
    <lineage>
        <taxon>Eukaryota</taxon>
        <taxon>Sar</taxon>
        <taxon>Stramenopiles</taxon>
        <taxon>Oomycota</taxon>
        <taxon>Saprolegniomycetes</taxon>
        <taxon>Saprolegniales</taxon>
        <taxon>Verrucalvaceae</taxon>
        <taxon>Aphanomyces</taxon>
    </lineage>
</organism>
<dbReference type="AlphaFoldDB" id="A0A6G0WUD5"/>
<dbReference type="PANTHER" id="PTHR31827:SF1">
    <property type="entry name" value="EMB|CAB89363.1"/>
    <property type="match status" value="1"/>
</dbReference>
<evidence type="ECO:0000313" key="1">
    <source>
        <dbReference type="EMBL" id="KAF0731127.1"/>
    </source>
</evidence>
<keyword evidence="2" id="KW-1185">Reference proteome</keyword>
<comment type="caution">
    <text evidence="1">The sequence shown here is derived from an EMBL/GenBank/DDBJ whole genome shotgun (WGS) entry which is preliminary data.</text>
</comment>
<gene>
    <name evidence="1" type="ORF">Ae201684_011670</name>
</gene>
<dbReference type="VEuPathDB" id="FungiDB:AeMF1_009611"/>
<reference evidence="1 2" key="1">
    <citation type="submission" date="2019-07" db="EMBL/GenBank/DDBJ databases">
        <title>Genomics analysis of Aphanomyces spp. identifies a new class of oomycete effector associated with host adaptation.</title>
        <authorList>
            <person name="Gaulin E."/>
        </authorList>
    </citation>
    <scope>NUCLEOTIDE SEQUENCE [LARGE SCALE GENOMIC DNA]</scope>
    <source>
        <strain evidence="1 2">ATCC 201684</strain>
    </source>
</reference>